<keyword evidence="2" id="KW-1185">Reference proteome</keyword>
<evidence type="ECO:0000313" key="2">
    <source>
        <dbReference type="Proteomes" id="UP000326509"/>
    </source>
</evidence>
<comment type="caution">
    <text evidence="1">The sequence shown here is derived from an EMBL/GenBank/DDBJ whole genome shotgun (WGS) entry which is preliminary data.</text>
</comment>
<proteinExistence type="predicted"/>
<sequence>MPGGTKDANNVITDTITIANESLDYEIIILEQGFERYLSTQPNEEYYSETFLESKNLFYSQEYNRRVRDISRSRDLYPQEINYDRNVHYGKEVNYLLFNYFQFFEQKYNQRLK</sequence>
<reference evidence="1 2" key="1">
    <citation type="submission" date="2019-08" db="EMBL/GenBank/DDBJ databases">
        <title>Draft genome sequence of Ulvibacter marinus type strain NBRC 109484.</title>
        <authorList>
            <person name="Kawano K."/>
            <person name="Ushijima N."/>
            <person name="Kihara M."/>
            <person name="Itoh H."/>
        </authorList>
    </citation>
    <scope>NUCLEOTIDE SEQUENCE [LARGE SCALE GENOMIC DNA]</scope>
    <source>
        <strain evidence="1 2">NBRC 109484</strain>
    </source>
</reference>
<dbReference type="InterPro" id="IPR046144">
    <property type="entry name" value="DUF6146"/>
</dbReference>
<dbReference type="AlphaFoldDB" id="A0A5J4J0G7"/>
<name>A0A5J4J0G7_9FLAO</name>
<dbReference type="EMBL" id="BKCG01000002">
    <property type="protein sequence ID" value="GER59263.1"/>
    <property type="molecule type" value="Genomic_DNA"/>
</dbReference>
<accession>A0A5J4J0G7</accession>
<protein>
    <submittedName>
        <fullName evidence="1">Uncharacterized protein</fullName>
    </submittedName>
</protein>
<evidence type="ECO:0000313" key="1">
    <source>
        <dbReference type="EMBL" id="GER59263.1"/>
    </source>
</evidence>
<gene>
    <name evidence="1" type="ORF">ULMA_13710</name>
</gene>
<organism evidence="1 2">
    <name type="scientific">Patiriisocius marinus</name>
    <dbReference type="NCBI Taxonomy" id="1397112"/>
    <lineage>
        <taxon>Bacteria</taxon>
        <taxon>Pseudomonadati</taxon>
        <taxon>Bacteroidota</taxon>
        <taxon>Flavobacteriia</taxon>
        <taxon>Flavobacteriales</taxon>
        <taxon>Flavobacteriaceae</taxon>
        <taxon>Patiriisocius</taxon>
    </lineage>
</organism>
<dbReference type="Pfam" id="PF19643">
    <property type="entry name" value="DUF6146"/>
    <property type="match status" value="1"/>
</dbReference>
<dbReference type="Proteomes" id="UP000326509">
    <property type="component" value="Unassembled WGS sequence"/>
</dbReference>